<accession>A0ABT2LXT8</accession>
<keyword evidence="4" id="KW-0136">Cellulose degradation</keyword>
<keyword evidence="3 8" id="KW-0378">Hydrolase</keyword>
<dbReference type="Pfam" id="PF00150">
    <property type="entry name" value="Cellulase"/>
    <property type="match status" value="1"/>
</dbReference>
<dbReference type="SUPFAM" id="SSF51445">
    <property type="entry name" value="(Trans)glycosidases"/>
    <property type="match status" value="1"/>
</dbReference>
<dbReference type="Proteomes" id="UP001431199">
    <property type="component" value="Unassembled WGS sequence"/>
</dbReference>
<dbReference type="RefSeq" id="WP_260978374.1">
    <property type="nucleotide sequence ID" value="NZ_JAODBU010000003.1"/>
</dbReference>
<evidence type="ECO:0000256" key="3">
    <source>
        <dbReference type="ARBA" id="ARBA00022801"/>
    </source>
</evidence>
<dbReference type="PANTHER" id="PTHR34142:SF1">
    <property type="entry name" value="GLYCOSIDE HYDROLASE FAMILY 5 DOMAIN-CONTAINING PROTEIN"/>
    <property type="match status" value="1"/>
</dbReference>
<dbReference type="PROSITE" id="PS00659">
    <property type="entry name" value="GLYCOSYL_HYDROL_F5"/>
    <property type="match status" value="1"/>
</dbReference>
<comment type="catalytic activity">
    <reaction evidence="1">
        <text>Endohydrolysis of (1-&gt;4)-beta-D-glucosidic linkages in cellulose, lichenin and cereal beta-D-glucans.</text>
        <dbReference type="EC" id="3.2.1.4"/>
    </reaction>
</comment>
<keyword evidence="5" id="KW-0119">Carbohydrate metabolism</keyword>
<keyword evidence="6 8" id="KW-0326">Glycosidase</keyword>
<keyword evidence="7" id="KW-0624">Polysaccharide degradation</keyword>
<comment type="caution">
    <text evidence="10">The sequence shown here is derived from an EMBL/GenBank/DDBJ whole genome shotgun (WGS) entry which is preliminary data.</text>
</comment>
<evidence type="ECO:0000256" key="4">
    <source>
        <dbReference type="ARBA" id="ARBA00023001"/>
    </source>
</evidence>
<dbReference type="GO" id="GO:0016787">
    <property type="term" value="F:hydrolase activity"/>
    <property type="evidence" value="ECO:0007669"/>
    <property type="project" value="UniProtKB-KW"/>
</dbReference>
<evidence type="ECO:0000256" key="7">
    <source>
        <dbReference type="ARBA" id="ARBA00023326"/>
    </source>
</evidence>
<dbReference type="EMBL" id="JAODBU010000003">
    <property type="protein sequence ID" value="MCT7398109.1"/>
    <property type="molecule type" value="Genomic_DNA"/>
</dbReference>
<name>A0ABT2LXT8_9FIRM</name>
<dbReference type="InterPro" id="IPR001547">
    <property type="entry name" value="Glyco_hydro_5"/>
</dbReference>
<dbReference type="Gene3D" id="3.20.20.80">
    <property type="entry name" value="Glycosidases"/>
    <property type="match status" value="1"/>
</dbReference>
<dbReference type="InterPro" id="IPR018087">
    <property type="entry name" value="Glyco_hydro_5_CS"/>
</dbReference>
<evidence type="ECO:0000256" key="6">
    <source>
        <dbReference type="ARBA" id="ARBA00023295"/>
    </source>
</evidence>
<evidence type="ECO:0000313" key="10">
    <source>
        <dbReference type="EMBL" id="MCT7398109.1"/>
    </source>
</evidence>
<dbReference type="EC" id="3.2.1.4" evidence="2"/>
<organism evidence="10 11">
    <name type="scientific">Eubacterium album</name>
    <dbReference type="NCBI Taxonomy" id="2978477"/>
    <lineage>
        <taxon>Bacteria</taxon>
        <taxon>Bacillati</taxon>
        <taxon>Bacillota</taxon>
        <taxon>Clostridia</taxon>
        <taxon>Eubacteriales</taxon>
        <taxon>Eubacteriaceae</taxon>
        <taxon>Eubacterium</taxon>
    </lineage>
</organism>
<gene>
    <name evidence="10" type="ORF">N5B56_03270</name>
</gene>
<evidence type="ECO:0000256" key="2">
    <source>
        <dbReference type="ARBA" id="ARBA00012601"/>
    </source>
</evidence>
<proteinExistence type="inferred from homology"/>
<evidence type="ECO:0000313" key="11">
    <source>
        <dbReference type="Proteomes" id="UP001431199"/>
    </source>
</evidence>
<comment type="similarity">
    <text evidence="8">Belongs to the glycosyl hydrolase 5 (cellulase A) family.</text>
</comment>
<evidence type="ECO:0000256" key="8">
    <source>
        <dbReference type="RuleBase" id="RU361153"/>
    </source>
</evidence>
<feature type="domain" description="Glycoside hydrolase family 5" evidence="9">
    <location>
        <begin position="58"/>
        <end position="313"/>
    </location>
</feature>
<dbReference type="InterPro" id="IPR017853">
    <property type="entry name" value="GH"/>
</dbReference>
<evidence type="ECO:0000256" key="1">
    <source>
        <dbReference type="ARBA" id="ARBA00000966"/>
    </source>
</evidence>
<evidence type="ECO:0000259" key="9">
    <source>
        <dbReference type="Pfam" id="PF00150"/>
    </source>
</evidence>
<evidence type="ECO:0000256" key="5">
    <source>
        <dbReference type="ARBA" id="ARBA00023277"/>
    </source>
</evidence>
<sequence>MKKVSYKLKIIITIMIVFSLIVSYVNVISADKKIETVAYKKTPVGAHGRLNVKGTKLVDQYGKEIQIQGVSTHGINWDVGKPYVNYQSFQNLRDEWGVNCIRIAMYTQEYNGYCVTDEREKKDLLETIDSAIKYAKKLGMYIIIDWHVLSDQNPLKYKKEAKEFFRLMAKKYGKNKNVMFEICNEPNGNTTWNDIKKYANPIIKVIRKYAKKSIIIVGTPTWSQDVDVASMSPIKNGKNIMYAIHFYAATHQDYYMNKVKKAISNKLPVICTEFSGCEANGNGNINKSSLYKWLDYLKSNGIGYCCWSLSNKNESASLLKADCYKKYGYTYSDLSKMGKLLVEFYKK</sequence>
<keyword evidence="11" id="KW-1185">Reference proteome</keyword>
<protein>
    <recommendedName>
        <fullName evidence="2">cellulase</fullName>
        <ecNumber evidence="2">3.2.1.4</ecNumber>
    </recommendedName>
</protein>
<dbReference type="PANTHER" id="PTHR34142">
    <property type="entry name" value="ENDO-BETA-1,4-GLUCANASE A"/>
    <property type="match status" value="1"/>
</dbReference>
<reference evidence="10" key="1">
    <citation type="submission" date="2022-09" db="EMBL/GenBank/DDBJ databases">
        <title>Eubacterium sp. LFL-14 isolated from human feces.</title>
        <authorList>
            <person name="Liu F."/>
        </authorList>
    </citation>
    <scope>NUCLEOTIDE SEQUENCE</scope>
    <source>
        <strain evidence="10">LFL-14</strain>
    </source>
</reference>